<dbReference type="Proteomes" id="UP001519325">
    <property type="component" value="Unassembled WGS sequence"/>
</dbReference>
<reference evidence="2 3" key="1">
    <citation type="submission" date="2021-03" db="EMBL/GenBank/DDBJ databases">
        <title>Sequencing the genomes of 1000 actinobacteria strains.</title>
        <authorList>
            <person name="Klenk H.-P."/>
        </authorList>
    </citation>
    <scope>NUCLEOTIDE SEQUENCE [LARGE SCALE GENOMIC DNA]</scope>
    <source>
        <strain evidence="2 3">DSM 45516</strain>
    </source>
</reference>
<keyword evidence="1" id="KW-1133">Transmembrane helix</keyword>
<proteinExistence type="predicted"/>
<feature type="transmembrane region" description="Helical" evidence="1">
    <location>
        <begin position="129"/>
        <end position="148"/>
    </location>
</feature>
<accession>A0ABS4Q761</accession>
<sequence length="219" mass="23915">MADISEDEEPKGFEFQSVRAGGDIGIMWSGAVLGDSTTQINRFVWPGRRLWGSGKRRRLRRELEEYVGEPPRSEMDALLKVVAEADLRSVDYRNLSKHWRQAYFFLGLPAAILAAVAGAAGLSGEEFRVAAGLVALTASGLSAAATFLNSDDKAVNATALSAAWQELADDARMSVLRFERRGEPGAIGEVLLTLHQRKHKLLREEIPGNQVREVGQAAP</sequence>
<keyword evidence="1" id="KW-0472">Membrane</keyword>
<protein>
    <recommendedName>
        <fullName evidence="4">SMODS and SLOG-associating 2TM effector domain-containing protein</fullName>
    </recommendedName>
</protein>
<evidence type="ECO:0000313" key="3">
    <source>
        <dbReference type="Proteomes" id="UP001519325"/>
    </source>
</evidence>
<gene>
    <name evidence="2" type="ORF">BJ987_000417</name>
</gene>
<evidence type="ECO:0000313" key="2">
    <source>
        <dbReference type="EMBL" id="MBP2187516.1"/>
    </source>
</evidence>
<organism evidence="2 3">
    <name type="scientific">Nocardia goodfellowii</name>
    <dbReference type="NCBI Taxonomy" id="882446"/>
    <lineage>
        <taxon>Bacteria</taxon>
        <taxon>Bacillati</taxon>
        <taxon>Actinomycetota</taxon>
        <taxon>Actinomycetes</taxon>
        <taxon>Mycobacteriales</taxon>
        <taxon>Nocardiaceae</taxon>
        <taxon>Nocardia</taxon>
    </lineage>
</organism>
<feature type="transmembrane region" description="Helical" evidence="1">
    <location>
        <begin position="102"/>
        <end position="123"/>
    </location>
</feature>
<name>A0ABS4Q761_9NOCA</name>
<keyword evidence="3" id="KW-1185">Reference proteome</keyword>
<dbReference type="EMBL" id="JAGGMR010000001">
    <property type="protein sequence ID" value="MBP2187516.1"/>
    <property type="molecule type" value="Genomic_DNA"/>
</dbReference>
<keyword evidence="1" id="KW-0812">Transmembrane</keyword>
<comment type="caution">
    <text evidence="2">The sequence shown here is derived from an EMBL/GenBank/DDBJ whole genome shotgun (WGS) entry which is preliminary data.</text>
</comment>
<evidence type="ECO:0008006" key="4">
    <source>
        <dbReference type="Google" id="ProtNLM"/>
    </source>
</evidence>
<evidence type="ECO:0000256" key="1">
    <source>
        <dbReference type="SAM" id="Phobius"/>
    </source>
</evidence>
<dbReference type="RefSeq" id="WP_209884161.1">
    <property type="nucleotide sequence ID" value="NZ_JAGGMR010000001.1"/>
</dbReference>